<dbReference type="SMART" id="SM00225">
    <property type="entry name" value="BTB"/>
    <property type="match status" value="1"/>
</dbReference>
<evidence type="ECO:0000259" key="1">
    <source>
        <dbReference type="PROSITE" id="PS50097"/>
    </source>
</evidence>
<protein>
    <submittedName>
        <fullName evidence="3">Speckle-type POZ protein like</fullName>
    </submittedName>
</protein>
<feature type="domain" description="BTB" evidence="1">
    <location>
        <begin position="338"/>
        <end position="405"/>
    </location>
</feature>
<dbReference type="InterPro" id="IPR000210">
    <property type="entry name" value="BTB/POZ_dom"/>
</dbReference>
<dbReference type="Gene3D" id="1.25.40.420">
    <property type="match status" value="1"/>
</dbReference>
<dbReference type="Pfam" id="PF22486">
    <property type="entry name" value="MATH_2"/>
    <property type="match status" value="1"/>
</dbReference>
<reference evidence="3" key="1">
    <citation type="journal article" date="2020" name="bioRxiv">
        <title>Chromosome-level reference genome of the European wasp spider Argiope bruennichi: a resource for studies on range expansion and evolutionary adaptation.</title>
        <authorList>
            <person name="Sheffer M.M."/>
            <person name="Hoppe A."/>
            <person name="Krehenwinkel H."/>
            <person name="Uhl G."/>
            <person name="Kuss A.W."/>
            <person name="Jensen L."/>
            <person name="Jensen C."/>
            <person name="Gillespie R.G."/>
            <person name="Hoff K.J."/>
            <person name="Prost S."/>
        </authorList>
    </citation>
    <scope>NUCLEOTIDE SEQUENCE</scope>
</reference>
<comment type="caution">
    <text evidence="3">The sequence shown here is derived from an EMBL/GenBank/DDBJ whole genome shotgun (WGS) entry which is preliminary data.</text>
</comment>
<dbReference type="SUPFAM" id="SSF54695">
    <property type="entry name" value="POZ domain"/>
    <property type="match status" value="1"/>
</dbReference>
<name>A0A8T0EP94_ARGBR</name>
<dbReference type="Pfam" id="PF00651">
    <property type="entry name" value="BTB"/>
    <property type="match status" value="1"/>
</dbReference>
<dbReference type="InterPro" id="IPR008974">
    <property type="entry name" value="TRAF-like"/>
</dbReference>
<evidence type="ECO:0000313" key="4">
    <source>
        <dbReference type="Proteomes" id="UP000807504"/>
    </source>
</evidence>
<feature type="domain" description="MATH" evidence="2">
    <location>
        <begin position="7"/>
        <end position="138"/>
    </location>
</feature>
<dbReference type="Gene3D" id="2.60.210.10">
    <property type="entry name" value="Apoptosis, Tumor Necrosis Factor Receptor Associated Protein 2, Chain A"/>
    <property type="match status" value="1"/>
</dbReference>
<dbReference type="AlphaFoldDB" id="A0A8T0EP94"/>
<dbReference type="SUPFAM" id="SSF49599">
    <property type="entry name" value="TRAF domain-like"/>
    <property type="match status" value="2"/>
</dbReference>
<organism evidence="3 4">
    <name type="scientific">Argiope bruennichi</name>
    <name type="common">Wasp spider</name>
    <name type="synonym">Aranea bruennichi</name>
    <dbReference type="NCBI Taxonomy" id="94029"/>
    <lineage>
        <taxon>Eukaryota</taxon>
        <taxon>Metazoa</taxon>
        <taxon>Ecdysozoa</taxon>
        <taxon>Arthropoda</taxon>
        <taxon>Chelicerata</taxon>
        <taxon>Arachnida</taxon>
        <taxon>Araneae</taxon>
        <taxon>Araneomorphae</taxon>
        <taxon>Entelegynae</taxon>
        <taxon>Araneoidea</taxon>
        <taxon>Araneidae</taxon>
        <taxon>Argiope</taxon>
    </lineage>
</organism>
<dbReference type="EMBL" id="JABXBU010002072">
    <property type="protein sequence ID" value="KAF8777722.1"/>
    <property type="molecule type" value="Genomic_DNA"/>
</dbReference>
<dbReference type="OrthoDB" id="6435871at2759"/>
<evidence type="ECO:0000313" key="3">
    <source>
        <dbReference type="EMBL" id="KAF8777722.1"/>
    </source>
</evidence>
<dbReference type="CDD" id="cd18186">
    <property type="entry name" value="BTB_POZ_ZBTB_KLHL-like"/>
    <property type="match status" value="1"/>
</dbReference>
<reference evidence="3" key="2">
    <citation type="submission" date="2020-06" db="EMBL/GenBank/DDBJ databases">
        <authorList>
            <person name="Sheffer M."/>
        </authorList>
    </citation>
    <scope>NUCLEOTIDE SEQUENCE</scope>
</reference>
<dbReference type="InterPro" id="IPR002083">
    <property type="entry name" value="MATH/TRAF_dom"/>
</dbReference>
<dbReference type="PROSITE" id="PS50144">
    <property type="entry name" value="MATH"/>
    <property type="match status" value="1"/>
</dbReference>
<evidence type="ECO:0000259" key="2">
    <source>
        <dbReference type="PROSITE" id="PS50144"/>
    </source>
</evidence>
<dbReference type="PANTHER" id="PTHR24413">
    <property type="entry name" value="SPECKLE-TYPE POZ PROTEIN"/>
    <property type="match status" value="1"/>
</dbReference>
<sequence>MDNGSKYYTFTWFIENYSYCLLKIGQRLISPEFTTDGLESTVWTLRLYPRGYKDNDKNYISLFLNRSKDDVSPTEISAKYELSILASGRSAICYEKNESAFTKGIGRGLVRFVKMQEVLLHRKADYLPDDTLRVRCKIWKKEGKFQPITDIYARTRIGTEHVSFLQVVEDFSTLKPNEKKTSQYKSLSQNGGSLSCSFYFTDASCCDGTIMMEITPSCKTHILTKCKVFLMDHTGKIIKCGFSDVRFNAIKTEMDKLALIITRGKLLNNKTEYLPDDKLTLLCECIFYTGVDYEKIERILQEMPFGVFSQINDSHQNNEPCSGALDDITEIYNNHLLSDVELKTKTESFPAHKVVLCARSSVFKAMLTNDMKETNTNIIQVDDLENDTVHQFLLFLYSDSIESLQWNSAVKLYYAADKYQVEKLKMICSSFLVNNLSISKASELLLLADTHSDSDLKAVAEDFILENDEQVFSTDEWGDLMETNLLLASKTMRLKYIRKL</sequence>
<dbReference type="Gene3D" id="3.30.710.10">
    <property type="entry name" value="Potassium Channel Kv1.1, Chain A"/>
    <property type="match status" value="1"/>
</dbReference>
<dbReference type="CDD" id="cd00121">
    <property type="entry name" value="MATH"/>
    <property type="match status" value="1"/>
</dbReference>
<accession>A0A8T0EP94</accession>
<proteinExistence type="predicted"/>
<dbReference type="GO" id="GO:0030163">
    <property type="term" value="P:protein catabolic process"/>
    <property type="evidence" value="ECO:0007669"/>
    <property type="project" value="UniProtKB-ARBA"/>
</dbReference>
<dbReference type="PROSITE" id="PS50097">
    <property type="entry name" value="BTB"/>
    <property type="match status" value="1"/>
</dbReference>
<keyword evidence="4" id="KW-1185">Reference proteome</keyword>
<dbReference type="OMA" id="TWDITIR"/>
<dbReference type="Proteomes" id="UP000807504">
    <property type="component" value="Unassembled WGS sequence"/>
</dbReference>
<gene>
    <name evidence="3" type="ORF">HNY73_014537</name>
</gene>
<dbReference type="InterPro" id="IPR011333">
    <property type="entry name" value="SKP1/BTB/POZ_sf"/>
</dbReference>